<protein>
    <submittedName>
        <fullName evidence="6">LysR family transcriptional regulator</fullName>
    </submittedName>
</protein>
<evidence type="ECO:0000256" key="1">
    <source>
        <dbReference type="ARBA" id="ARBA00009437"/>
    </source>
</evidence>
<dbReference type="PROSITE" id="PS50931">
    <property type="entry name" value="HTH_LYSR"/>
    <property type="match status" value="1"/>
</dbReference>
<feature type="domain" description="HTH lysR-type" evidence="5">
    <location>
        <begin position="1"/>
        <end position="56"/>
    </location>
</feature>
<dbReference type="Gene3D" id="3.40.190.290">
    <property type="match status" value="1"/>
</dbReference>
<dbReference type="Pfam" id="PF03466">
    <property type="entry name" value="LysR_substrate"/>
    <property type="match status" value="1"/>
</dbReference>
<evidence type="ECO:0000256" key="2">
    <source>
        <dbReference type="ARBA" id="ARBA00023015"/>
    </source>
</evidence>
<evidence type="ECO:0000256" key="4">
    <source>
        <dbReference type="ARBA" id="ARBA00023163"/>
    </source>
</evidence>
<dbReference type="PANTHER" id="PTHR30537:SF1">
    <property type="entry name" value="HTH-TYPE TRANSCRIPTIONAL REGULATOR PGRR"/>
    <property type="match status" value="1"/>
</dbReference>
<dbReference type="SUPFAM" id="SSF46785">
    <property type="entry name" value="Winged helix' DNA-binding domain"/>
    <property type="match status" value="1"/>
</dbReference>
<dbReference type="Proteomes" id="UP001309705">
    <property type="component" value="Unassembled WGS sequence"/>
</dbReference>
<dbReference type="CDD" id="cd08474">
    <property type="entry name" value="PBP2_CrgA_like_5"/>
    <property type="match status" value="1"/>
</dbReference>
<evidence type="ECO:0000259" key="5">
    <source>
        <dbReference type="PROSITE" id="PS50931"/>
    </source>
</evidence>
<dbReference type="InterPro" id="IPR058163">
    <property type="entry name" value="LysR-type_TF_proteobact-type"/>
</dbReference>
<keyword evidence="4" id="KW-0804">Transcription</keyword>
<dbReference type="InterPro" id="IPR036390">
    <property type="entry name" value="WH_DNA-bd_sf"/>
</dbReference>
<proteinExistence type="inferred from homology"/>
<accession>A0ABU6JWA5</accession>
<organism evidence="6 7">
    <name type="scientific">Brenneria populi</name>
    <dbReference type="NCBI Taxonomy" id="1505588"/>
    <lineage>
        <taxon>Bacteria</taxon>
        <taxon>Pseudomonadati</taxon>
        <taxon>Pseudomonadota</taxon>
        <taxon>Gammaproteobacteria</taxon>
        <taxon>Enterobacterales</taxon>
        <taxon>Pectobacteriaceae</taxon>
        <taxon>Brenneria</taxon>
    </lineage>
</organism>
<evidence type="ECO:0000256" key="3">
    <source>
        <dbReference type="ARBA" id="ARBA00023125"/>
    </source>
</evidence>
<comment type="similarity">
    <text evidence="1">Belongs to the LysR transcriptional regulatory family.</text>
</comment>
<dbReference type="PRINTS" id="PR00039">
    <property type="entry name" value="HTHLYSR"/>
</dbReference>
<dbReference type="InterPro" id="IPR005119">
    <property type="entry name" value="LysR_subst-bd"/>
</dbReference>
<dbReference type="EMBL" id="JAYWTM010000029">
    <property type="protein sequence ID" value="MEC5344875.1"/>
    <property type="molecule type" value="Genomic_DNA"/>
</dbReference>
<reference evidence="6 7" key="1">
    <citation type="journal article" date="2017" name="Int. J. Syst. Evol. Microbiol.">
        <title>Brenneria populi subsp. brevivirga subsp. nov. isolated from symptomatic bark of Populus x euramericana canker, and description of Brenneria populi subsp. populi subsp. nov.</title>
        <authorList>
            <person name="Zheng M.H."/>
            <person name="Piao C.G."/>
            <person name="Xue H."/>
            <person name="Guo M.W."/>
            <person name="Li Y."/>
        </authorList>
    </citation>
    <scope>NUCLEOTIDE SEQUENCE [LARGE SCALE GENOMIC DNA]</scope>
    <source>
        <strain evidence="6 7">D9-5</strain>
    </source>
</reference>
<keyword evidence="2" id="KW-0805">Transcription regulation</keyword>
<dbReference type="InterPro" id="IPR000847">
    <property type="entry name" value="LysR_HTH_N"/>
</dbReference>
<keyword evidence="7" id="KW-1185">Reference proteome</keyword>
<keyword evidence="3" id="KW-0238">DNA-binding</keyword>
<dbReference type="PANTHER" id="PTHR30537">
    <property type="entry name" value="HTH-TYPE TRANSCRIPTIONAL REGULATOR"/>
    <property type="match status" value="1"/>
</dbReference>
<dbReference type="RefSeq" id="WP_327619628.1">
    <property type="nucleotide sequence ID" value="NZ_JAYWTM010000029.1"/>
</dbReference>
<gene>
    <name evidence="6" type="ORF">VSX58_19960</name>
</gene>
<sequence length="302" mass="34230">MDDLRAFLCIARVQSFTRAAAEIGVSPSALSHTIKNLEDRLGYRLLTRTTRSVSPTAEGERVIQRLGPLYEQINDELEKLSAMRDSPSGIIRLTGSDDAIQYLVRPILSDFLKKYPDVSVEIGIDYGFTDIVSERFDAGIRLGESVDKDMIATRISRDWRLCVVATPEYFRQHPIPETPNELLRHNCINVRHSASSGVYAWEFENNKHQFSVKVKGQYTANSTLHQLDAALDGIGIAYLPDYLVSPWLQNGQLTEVLTDWCPFFQGYHLYYPHRRHGSPAFMAFVEALRGNYHRTMSEAEGA</sequence>
<name>A0ABU6JWA5_9GAMM</name>
<dbReference type="SUPFAM" id="SSF53850">
    <property type="entry name" value="Periplasmic binding protein-like II"/>
    <property type="match status" value="1"/>
</dbReference>
<comment type="caution">
    <text evidence="6">The sequence shown here is derived from an EMBL/GenBank/DDBJ whole genome shotgun (WGS) entry which is preliminary data.</text>
</comment>
<evidence type="ECO:0000313" key="6">
    <source>
        <dbReference type="EMBL" id="MEC5344875.1"/>
    </source>
</evidence>
<evidence type="ECO:0000313" key="7">
    <source>
        <dbReference type="Proteomes" id="UP001309705"/>
    </source>
</evidence>
<dbReference type="Gene3D" id="1.10.10.10">
    <property type="entry name" value="Winged helix-like DNA-binding domain superfamily/Winged helix DNA-binding domain"/>
    <property type="match status" value="1"/>
</dbReference>
<dbReference type="Pfam" id="PF00126">
    <property type="entry name" value="HTH_1"/>
    <property type="match status" value="1"/>
</dbReference>
<dbReference type="InterPro" id="IPR036388">
    <property type="entry name" value="WH-like_DNA-bd_sf"/>
</dbReference>